<accession>A0A0F2M3Y4</accession>
<feature type="region of interest" description="Disordered" evidence="1">
    <location>
        <begin position="51"/>
        <end position="93"/>
    </location>
</feature>
<reference evidence="2 3" key="2">
    <citation type="journal article" date="2015" name="Eukaryot. Cell">
        <title>Asexual propagation of a virulent clone complex in a human and feline outbreak of sporotrichosis.</title>
        <authorList>
            <person name="Teixeira Mde M."/>
            <person name="Rodrigues A.M."/>
            <person name="Tsui C.K."/>
            <person name="de Almeida L.G."/>
            <person name="Van Diepeningen A.D."/>
            <person name="van den Ende B.G."/>
            <person name="Fernandes G.F."/>
            <person name="Kano R."/>
            <person name="Hamelin R.C."/>
            <person name="Lopes-Bezerra L.M."/>
            <person name="Vasconcelos A.T."/>
            <person name="de Hoog S."/>
            <person name="de Camargo Z.P."/>
            <person name="Felipe M.S."/>
        </authorList>
    </citation>
    <scope>NUCLEOTIDE SEQUENCE [LARGE SCALE GENOMIC DNA]</scope>
    <source>
        <strain evidence="2 3">1099-18</strain>
    </source>
</reference>
<dbReference type="VEuPathDB" id="FungiDB:SPSK_10599"/>
<dbReference type="EMBL" id="AXCR01000009">
    <property type="protein sequence ID" value="KJR83789.1"/>
    <property type="molecule type" value="Genomic_DNA"/>
</dbReference>
<proteinExistence type="predicted"/>
<evidence type="ECO:0000313" key="2">
    <source>
        <dbReference type="EMBL" id="KJR83789.1"/>
    </source>
</evidence>
<reference evidence="2 3" key="1">
    <citation type="journal article" date="2014" name="BMC Genomics">
        <title>Comparative genomics of the major fungal agents of human and animal Sporotrichosis: Sporothrix schenckii and Sporothrix brasiliensis.</title>
        <authorList>
            <person name="Teixeira M.M."/>
            <person name="de Almeida L.G."/>
            <person name="Kubitschek-Barreira P."/>
            <person name="Alves F.L."/>
            <person name="Kioshima E.S."/>
            <person name="Abadio A.K."/>
            <person name="Fernandes L."/>
            <person name="Derengowski L.S."/>
            <person name="Ferreira K.S."/>
            <person name="Souza R.C."/>
            <person name="Ruiz J.C."/>
            <person name="de Andrade N.C."/>
            <person name="Paes H.C."/>
            <person name="Nicola A.M."/>
            <person name="Albuquerque P."/>
            <person name="Gerber A.L."/>
            <person name="Martins V.P."/>
            <person name="Peconick L.D."/>
            <person name="Neto A.V."/>
            <person name="Chaucanez C.B."/>
            <person name="Silva P.A."/>
            <person name="Cunha O.L."/>
            <person name="de Oliveira F.F."/>
            <person name="dos Santos T.C."/>
            <person name="Barros A.L."/>
            <person name="Soares M.A."/>
            <person name="de Oliveira L.M."/>
            <person name="Marini M.M."/>
            <person name="Villalobos-Duno H."/>
            <person name="Cunha M.M."/>
            <person name="de Hoog S."/>
            <person name="da Silveira J.F."/>
            <person name="Henrissat B."/>
            <person name="Nino-Vega G.A."/>
            <person name="Cisalpino P.S."/>
            <person name="Mora-Montes H.M."/>
            <person name="Almeida S.R."/>
            <person name="Stajich J.E."/>
            <person name="Lopes-Bezerra L.M."/>
            <person name="Vasconcelos A.T."/>
            <person name="Felipe M.S."/>
        </authorList>
    </citation>
    <scope>NUCLEOTIDE SEQUENCE [LARGE SCALE GENOMIC DNA]</scope>
    <source>
        <strain evidence="2 3">1099-18</strain>
    </source>
</reference>
<dbReference type="RefSeq" id="XP_016586465.1">
    <property type="nucleotide sequence ID" value="XM_016736943.1"/>
</dbReference>
<comment type="caution">
    <text evidence="2">The sequence shown here is derived from an EMBL/GenBank/DDBJ whole genome shotgun (WGS) entry which is preliminary data.</text>
</comment>
<dbReference type="KEGG" id="ssck:SPSK_10599"/>
<dbReference type="GeneID" id="27672220"/>
<evidence type="ECO:0000256" key="1">
    <source>
        <dbReference type="SAM" id="MobiDB-lite"/>
    </source>
</evidence>
<protein>
    <submittedName>
        <fullName evidence="2">Uncharacterized protein</fullName>
    </submittedName>
</protein>
<name>A0A0F2M3Y4_SPOSC</name>
<dbReference type="AlphaFoldDB" id="A0A0F2M3Y4"/>
<gene>
    <name evidence="2" type="ORF">SPSK_10599</name>
</gene>
<feature type="compositionally biased region" description="Basic and acidic residues" evidence="1">
    <location>
        <begin position="63"/>
        <end position="93"/>
    </location>
</feature>
<organism evidence="2 3">
    <name type="scientific">Sporothrix schenckii 1099-18</name>
    <dbReference type="NCBI Taxonomy" id="1397361"/>
    <lineage>
        <taxon>Eukaryota</taxon>
        <taxon>Fungi</taxon>
        <taxon>Dikarya</taxon>
        <taxon>Ascomycota</taxon>
        <taxon>Pezizomycotina</taxon>
        <taxon>Sordariomycetes</taxon>
        <taxon>Sordariomycetidae</taxon>
        <taxon>Ophiostomatales</taxon>
        <taxon>Ophiostomataceae</taxon>
        <taxon>Sporothrix</taxon>
    </lineage>
</organism>
<dbReference type="Proteomes" id="UP000033710">
    <property type="component" value="Unassembled WGS sequence"/>
</dbReference>
<sequence>MAKRWAHHPSSERTLDASLAWFLARFSHCWPRFTSYHCVLPSLPCHIGMEQGQASTQQGSGKGAHERAIVANRKEQKRQPPGRKDGRGTRQLH</sequence>
<evidence type="ECO:0000313" key="3">
    <source>
        <dbReference type="Proteomes" id="UP000033710"/>
    </source>
</evidence>